<dbReference type="Proteomes" id="UP000284706">
    <property type="component" value="Unassembled WGS sequence"/>
</dbReference>
<dbReference type="OrthoDB" id="3023006at2759"/>
<accession>A0A409YTZ9</accession>
<comment type="caution">
    <text evidence="1">The sequence shown here is derived from an EMBL/GenBank/DDBJ whole genome shotgun (WGS) entry which is preliminary data.</text>
</comment>
<reference evidence="1 2" key="1">
    <citation type="journal article" date="2018" name="Evol. Lett.">
        <title>Horizontal gene cluster transfer increased hallucinogenic mushroom diversity.</title>
        <authorList>
            <person name="Reynolds H.T."/>
            <person name="Vijayakumar V."/>
            <person name="Gluck-Thaler E."/>
            <person name="Korotkin H.B."/>
            <person name="Matheny P.B."/>
            <person name="Slot J.C."/>
        </authorList>
    </citation>
    <scope>NUCLEOTIDE SEQUENCE [LARGE SCALE GENOMIC DNA]</scope>
    <source>
        <strain evidence="1 2">SRW20</strain>
    </source>
</reference>
<dbReference type="AlphaFoldDB" id="A0A409YTZ9"/>
<keyword evidence="2" id="KW-1185">Reference proteome</keyword>
<dbReference type="EMBL" id="NHYE01000317">
    <property type="protein sequence ID" value="PPR06449.1"/>
    <property type="molecule type" value="Genomic_DNA"/>
</dbReference>
<dbReference type="InParanoid" id="A0A409YTZ9"/>
<gene>
    <name evidence="1" type="ORF">CVT26_006462</name>
</gene>
<proteinExistence type="predicted"/>
<evidence type="ECO:0000313" key="1">
    <source>
        <dbReference type="EMBL" id="PPR06449.1"/>
    </source>
</evidence>
<organism evidence="1 2">
    <name type="scientific">Gymnopilus dilepis</name>
    <dbReference type="NCBI Taxonomy" id="231916"/>
    <lineage>
        <taxon>Eukaryota</taxon>
        <taxon>Fungi</taxon>
        <taxon>Dikarya</taxon>
        <taxon>Basidiomycota</taxon>
        <taxon>Agaricomycotina</taxon>
        <taxon>Agaricomycetes</taxon>
        <taxon>Agaricomycetidae</taxon>
        <taxon>Agaricales</taxon>
        <taxon>Agaricineae</taxon>
        <taxon>Hymenogastraceae</taxon>
        <taxon>Gymnopilus</taxon>
    </lineage>
</organism>
<protein>
    <submittedName>
        <fullName evidence="1">Uncharacterized protein</fullName>
    </submittedName>
</protein>
<sequence length="139" mass="15874">MTANITEITFSNGDYSESFFNAVAARSGAKERAKIWPTLRTINFNTEADSLDELLRLAKSRPKKDVITLRLFDCLEYMPPEDPSTSTTYEQLLKAYRIEIVDSQRNSLTHVRWPPASGPWDVGLFSDLYDPFRITGYAE</sequence>
<evidence type="ECO:0000313" key="2">
    <source>
        <dbReference type="Proteomes" id="UP000284706"/>
    </source>
</evidence>
<name>A0A409YTZ9_9AGAR</name>